<feature type="domain" description="GST C-terminal" evidence="3">
    <location>
        <begin position="88"/>
        <end position="213"/>
    </location>
</feature>
<dbReference type="PANTHER" id="PTHR42673">
    <property type="entry name" value="MALEYLACETOACETATE ISOMERASE"/>
    <property type="match status" value="1"/>
</dbReference>
<dbReference type="GO" id="GO:0006559">
    <property type="term" value="P:L-phenylalanine catabolic process"/>
    <property type="evidence" value="ECO:0007669"/>
    <property type="project" value="TreeGrafter"/>
</dbReference>
<dbReference type="InterPro" id="IPR004045">
    <property type="entry name" value="Glutathione_S-Trfase_N"/>
</dbReference>
<dbReference type="GO" id="GO:0006749">
    <property type="term" value="P:glutathione metabolic process"/>
    <property type="evidence" value="ECO:0007669"/>
    <property type="project" value="TreeGrafter"/>
</dbReference>
<dbReference type="PROSITE" id="PS50405">
    <property type="entry name" value="GST_CTER"/>
    <property type="match status" value="1"/>
</dbReference>
<dbReference type="GO" id="GO:0005737">
    <property type="term" value="C:cytoplasm"/>
    <property type="evidence" value="ECO:0007669"/>
    <property type="project" value="InterPro"/>
</dbReference>
<sequence length="213" mass="23410">MTLIIRGYWRSGTSHRTRIALELKGLEYRQEPVDLRAGAHKDEGFTAQNPQGLVPVLETPDGAQLSQSMAIIEWLEETYPEPALLPAGTTERAIARGMADLIACDVHPLNNLRVLKQLVGPLGASEEQKLEWIARWIQDGFAALEVLVERHGGAFCYGDTPGIADCCLIPQIYSARRFGVDLGAFPRLLAIDARAAEHEAFIRAAPENQPDAD</sequence>
<dbReference type="STRING" id="645517.A6F65_01047"/>
<dbReference type="SFLD" id="SFLDS00019">
    <property type="entry name" value="Glutathione_Transferase_(cytos"/>
    <property type="match status" value="1"/>
</dbReference>
<comment type="similarity">
    <text evidence="1">Belongs to the GST superfamily. Zeta family.</text>
</comment>
<name>A0A1C7D796_9SPHN</name>
<dbReference type="SFLD" id="SFLDG00358">
    <property type="entry name" value="Main_(cytGST)"/>
    <property type="match status" value="1"/>
</dbReference>
<dbReference type="GO" id="GO:0004364">
    <property type="term" value="F:glutathione transferase activity"/>
    <property type="evidence" value="ECO:0007669"/>
    <property type="project" value="TreeGrafter"/>
</dbReference>
<keyword evidence="4" id="KW-0413">Isomerase</keyword>
<proteinExistence type="inferred from homology"/>
<dbReference type="InterPro" id="IPR034330">
    <property type="entry name" value="GST_Zeta_C"/>
</dbReference>
<dbReference type="GO" id="GO:0016034">
    <property type="term" value="F:maleylacetoacetate isomerase activity"/>
    <property type="evidence" value="ECO:0007669"/>
    <property type="project" value="TreeGrafter"/>
</dbReference>
<organism evidence="4 5">
    <name type="scientific">Paraurantiacibacter namhicola</name>
    <dbReference type="NCBI Taxonomy" id="645517"/>
    <lineage>
        <taxon>Bacteria</taxon>
        <taxon>Pseudomonadati</taxon>
        <taxon>Pseudomonadota</taxon>
        <taxon>Alphaproteobacteria</taxon>
        <taxon>Sphingomonadales</taxon>
        <taxon>Erythrobacteraceae</taxon>
        <taxon>Paraurantiacibacter</taxon>
    </lineage>
</organism>
<dbReference type="SUPFAM" id="SSF52833">
    <property type="entry name" value="Thioredoxin-like"/>
    <property type="match status" value="1"/>
</dbReference>
<evidence type="ECO:0000313" key="4">
    <source>
        <dbReference type="EMBL" id="ANU07356.1"/>
    </source>
</evidence>
<dbReference type="Gene3D" id="1.20.1050.10">
    <property type="match status" value="1"/>
</dbReference>
<dbReference type="InterPro" id="IPR036249">
    <property type="entry name" value="Thioredoxin-like_sf"/>
</dbReference>
<evidence type="ECO:0000259" key="3">
    <source>
        <dbReference type="PROSITE" id="PS50405"/>
    </source>
</evidence>
<dbReference type="InterPro" id="IPR034333">
    <property type="entry name" value="GST_Zeta_N"/>
</dbReference>
<evidence type="ECO:0000313" key="5">
    <source>
        <dbReference type="Proteomes" id="UP000092698"/>
    </source>
</evidence>
<dbReference type="CDD" id="cd03042">
    <property type="entry name" value="GST_N_Zeta"/>
    <property type="match status" value="1"/>
</dbReference>
<dbReference type="InterPro" id="IPR036282">
    <property type="entry name" value="Glutathione-S-Trfase_C_sf"/>
</dbReference>
<dbReference type="AlphaFoldDB" id="A0A1C7D796"/>
<dbReference type="FunFam" id="1.20.1050.10:FF:000017">
    <property type="entry name" value="Maleylacetoacetate isomerase"/>
    <property type="match status" value="1"/>
</dbReference>
<reference evidence="4 5" key="1">
    <citation type="submission" date="2016-07" db="EMBL/GenBank/DDBJ databases">
        <title>Complete genome sequence of Altererythrobacter namhicola JCM 16345T, containing esterase-encoding genes.</title>
        <authorList>
            <person name="Cheng H."/>
            <person name="Wu Y.-H."/>
            <person name="Jian S.-L."/>
            <person name="Huo Y.-Y."/>
            <person name="Wang C.-S."/>
            <person name="Xu X.-W."/>
        </authorList>
    </citation>
    <scope>NUCLEOTIDE SEQUENCE [LARGE SCALE GENOMIC DNA]</scope>
    <source>
        <strain evidence="4 5">JCM 16345</strain>
    </source>
</reference>
<dbReference type="PANTHER" id="PTHR42673:SF4">
    <property type="entry name" value="MALEYLACETOACETATE ISOMERASE"/>
    <property type="match status" value="1"/>
</dbReference>
<dbReference type="Gene3D" id="3.40.30.10">
    <property type="entry name" value="Glutaredoxin"/>
    <property type="match status" value="1"/>
</dbReference>
<dbReference type="PROSITE" id="PS50404">
    <property type="entry name" value="GST_NTER"/>
    <property type="match status" value="1"/>
</dbReference>
<gene>
    <name evidence="4" type="primary">nagL</name>
    <name evidence="4" type="ORF">A6F65_01047</name>
</gene>
<dbReference type="NCBIfam" id="TIGR01262">
    <property type="entry name" value="maiA"/>
    <property type="match status" value="1"/>
</dbReference>
<feature type="domain" description="GST N-terminal" evidence="2">
    <location>
        <begin position="1"/>
        <end position="83"/>
    </location>
</feature>
<evidence type="ECO:0000259" key="2">
    <source>
        <dbReference type="PROSITE" id="PS50404"/>
    </source>
</evidence>
<keyword evidence="4" id="KW-0670">Pyruvate</keyword>
<dbReference type="KEGG" id="anh:A6F65_01047"/>
<dbReference type="Pfam" id="PF13410">
    <property type="entry name" value="GST_C_2"/>
    <property type="match status" value="1"/>
</dbReference>
<protein>
    <submittedName>
        <fullName evidence="4">Maleylpyruvate isomerase</fullName>
        <ecNumber evidence="4">5.2.1.4</ecNumber>
    </submittedName>
</protein>
<dbReference type="SUPFAM" id="SSF47616">
    <property type="entry name" value="GST C-terminal domain-like"/>
    <property type="match status" value="1"/>
</dbReference>
<dbReference type="CDD" id="cd03191">
    <property type="entry name" value="GST_C_Zeta"/>
    <property type="match status" value="1"/>
</dbReference>
<dbReference type="InterPro" id="IPR040079">
    <property type="entry name" value="Glutathione_S-Trfase"/>
</dbReference>
<dbReference type="Pfam" id="PF13409">
    <property type="entry name" value="GST_N_2"/>
    <property type="match status" value="1"/>
</dbReference>
<dbReference type="EC" id="5.2.1.4" evidence="4"/>
<dbReference type="Proteomes" id="UP000092698">
    <property type="component" value="Chromosome"/>
</dbReference>
<dbReference type="EMBL" id="CP016545">
    <property type="protein sequence ID" value="ANU07356.1"/>
    <property type="molecule type" value="Genomic_DNA"/>
</dbReference>
<evidence type="ECO:0000256" key="1">
    <source>
        <dbReference type="ARBA" id="ARBA00010007"/>
    </source>
</evidence>
<dbReference type="RefSeq" id="WP_205631902.1">
    <property type="nucleotide sequence ID" value="NZ_CP016545.1"/>
</dbReference>
<dbReference type="InterPro" id="IPR005955">
    <property type="entry name" value="GST_Zeta"/>
</dbReference>
<accession>A0A1C7D796</accession>
<keyword evidence="5" id="KW-1185">Reference proteome</keyword>
<dbReference type="InterPro" id="IPR010987">
    <property type="entry name" value="Glutathione-S-Trfase_C-like"/>
</dbReference>
<dbReference type="GO" id="GO:0050077">
    <property type="term" value="F:maleylpyruvate isomerase activity"/>
    <property type="evidence" value="ECO:0007669"/>
    <property type="project" value="UniProtKB-EC"/>
</dbReference>
<dbReference type="PATRIC" id="fig|645517.4.peg.1042"/>